<protein>
    <submittedName>
        <fullName evidence="1">Uncharacterized protein</fullName>
    </submittedName>
</protein>
<name>A0A1R4GVP5_9GAMM</name>
<accession>A0A1R4GVP5</accession>
<dbReference type="AlphaFoldDB" id="A0A1R4GVP5"/>
<dbReference type="OrthoDB" id="6660263at2"/>
<keyword evidence="2" id="KW-1185">Reference proteome</keyword>
<organism evidence="1 2">
    <name type="scientific">Psychrobacter piechaudii</name>
    <dbReference type="NCBI Taxonomy" id="1945521"/>
    <lineage>
        <taxon>Bacteria</taxon>
        <taxon>Pseudomonadati</taxon>
        <taxon>Pseudomonadota</taxon>
        <taxon>Gammaproteobacteria</taxon>
        <taxon>Moraxellales</taxon>
        <taxon>Moraxellaceae</taxon>
        <taxon>Psychrobacter</taxon>
    </lineage>
</organism>
<dbReference type="STRING" id="1945521.A1232T_01654"/>
<gene>
    <name evidence="1" type="ORF">A1232T_01654</name>
</gene>
<dbReference type="EMBL" id="FUGE01000158">
    <property type="protein sequence ID" value="SJM72277.1"/>
    <property type="molecule type" value="Genomic_DNA"/>
</dbReference>
<sequence>MLSFFNRRKTAQLPPALPYLDSVFYPLTWQQHIFESAPHFISHLIDNLSVEPAAPSGLAIPNDIQYTVSNLASYQKQFSQLLLQQPLYQEWINFTVFGRYVQRSFSAFYQQTEDVFNAEMPEILKYELMRHTQRLPTGQVLLVGGKLPLSVRREKLLITTLNPFKAIVDALTVAPLVNSPYVINIITANSDKVKAFAVKHNKYTSEGGRNEVMILDFNHLILTEEKTHKNNAQSEPSYLIRHYSIG</sequence>
<evidence type="ECO:0000313" key="2">
    <source>
        <dbReference type="Proteomes" id="UP000188357"/>
    </source>
</evidence>
<reference evidence="1 2" key="1">
    <citation type="submission" date="2017-02" db="EMBL/GenBank/DDBJ databases">
        <authorList>
            <person name="Peterson S.W."/>
        </authorList>
    </citation>
    <scope>NUCLEOTIDE SEQUENCE [LARGE SCALE GENOMIC DNA]</scope>
    <source>
        <strain evidence="1">Psychrobacter_piechaudii</strain>
    </source>
</reference>
<dbReference type="Proteomes" id="UP000188357">
    <property type="component" value="Unassembled WGS sequence"/>
</dbReference>
<evidence type="ECO:0000313" key="1">
    <source>
        <dbReference type="EMBL" id="SJM72277.1"/>
    </source>
</evidence>
<dbReference type="RefSeq" id="WP_077451377.1">
    <property type="nucleotide sequence ID" value="NZ_FUGE01000158.1"/>
</dbReference>
<proteinExistence type="predicted"/>